<evidence type="ECO:0000313" key="2">
    <source>
        <dbReference type="EMBL" id="TWU02847.1"/>
    </source>
</evidence>
<evidence type="ECO:0000259" key="1">
    <source>
        <dbReference type="SMART" id="SM00327"/>
    </source>
</evidence>
<name>A0A5C6ATQ7_9BACT</name>
<organism evidence="2 3">
    <name type="scientific">Stieleria varia</name>
    <dbReference type="NCBI Taxonomy" id="2528005"/>
    <lineage>
        <taxon>Bacteria</taxon>
        <taxon>Pseudomonadati</taxon>
        <taxon>Planctomycetota</taxon>
        <taxon>Planctomycetia</taxon>
        <taxon>Pirellulales</taxon>
        <taxon>Pirellulaceae</taxon>
        <taxon>Stieleria</taxon>
    </lineage>
</organism>
<proteinExistence type="predicted"/>
<dbReference type="PANTHER" id="PTHR33608">
    <property type="entry name" value="BLL2464 PROTEIN"/>
    <property type="match status" value="1"/>
</dbReference>
<sequence>MSSLQIPAYMKLLPADAQAQLARCTVSARGRVAGFKAGNHRSPFLGSSTEFAEHREYSPGDDPRDLDWRVFAKQDRYCVKQYVEETNLRATILLDSSASMRFQGNAASSVDGAKHSKFDYAKHIAAMLSFLFVRQGDAVGFIQFDSEVRTQLPARGSNSHFRRVLQLLDAATPENASDAPSALHEAAERIPRRGIVILLSDLLCDSQTLMQALHHLRYRKHEVIVFQILSEEELTFPYKDAVQFRDLEGTVDDIDLDPSAIRAEYLRQFTGFLNDLEQSCRGIPVDYVRLNTKDSYVSALSNYLGQRNGGRR</sequence>
<dbReference type="InterPro" id="IPR036465">
    <property type="entry name" value="vWFA_dom_sf"/>
</dbReference>
<accession>A0A5C6ATQ7</accession>
<comment type="caution">
    <text evidence="2">The sequence shown here is derived from an EMBL/GenBank/DDBJ whole genome shotgun (WGS) entry which is preliminary data.</text>
</comment>
<dbReference type="OrthoDB" id="9780819at2"/>
<reference evidence="2 3" key="1">
    <citation type="submission" date="2019-02" db="EMBL/GenBank/DDBJ databases">
        <title>Deep-cultivation of Planctomycetes and their phenomic and genomic characterization uncovers novel biology.</title>
        <authorList>
            <person name="Wiegand S."/>
            <person name="Jogler M."/>
            <person name="Boedeker C."/>
            <person name="Pinto D."/>
            <person name="Vollmers J."/>
            <person name="Rivas-Marin E."/>
            <person name="Kohn T."/>
            <person name="Peeters S.H."/>
            <person name="Heuer A."/>
            <person name="Rast P."/>
            <person name="Oberbeckmann S."/>
            <person name="Bunk B."/>
            <person name="Jeske O."/>
            <person name="Meyerdierks A."/>
            <person name="Storesund J.E."/>
            <person name="Kallscheuer N."/>
            <person name="Luecker S."/>
            <person name="Lage O.M."/>
            <person name="Pohl T."/>
            <person name="Merkel B.J."/>
            <person name="Hornburger P."/>
            <person name="Mueller R.-W."/>
            <person name="Bruemmer F."/>
            <person name="Labrenz M."/>
            <person name="Spormann A.M."/>
            <person name="Op Den Camp H."/>
            <person name="Overmann J."/>
            <person name="Amann R."/>
            <person name="Jetten M.S.M."/>
            <person name="Mascher T."/>
            <person name="Medema M.H."/>
            <person name="Devos D.P."/>
            <person name="Kaster A.-K."/>
            <person name="Ovreas L."/>
            <person name="Rohde M."/>
            <person name="Galperin M.Y."/>
            <person name="Jogler C."/>
        </authorList>
    </citation>
    <scope>NUCLEOTIDE SEQUENCE [LARGE SCALE GENOMIC DNA]</scope>
    <source>
        <strain evidence="2 3">Pla52n</strain>
    </source>
</reference>
<dbReference type="EMBL" id="SJPN01000004">
    <property type="protein sequence ID" value="TWU02847.1"/>
    <property type="molecule type" value="Genomic_DNA"/>
</dbReference>
<dbReference type="SUPFAM" id="SSF53300">
    <property type="entry name" value="vWA-like"/>
    <property type="match status" value="1"/>
</dbReference>
<dbReference type="PANTHER" id="PTHR33608:SF7">
    <property type="entry name" value="DUF58 DOMAIN-CONTAINING PROTEIN"/>
    <property type="match status" value="1"/>
</dbReference>
<dbReference type="InterPro" id="IPR002035">
    <property type="entry name" value="VWF_A"/>
</dbReference>
<dbReference type="CDD" id="cd00198">
    <property type="entry name" value="vWFA"/>
    <property type="match status" value="1"/>
</dbReference>
<dbReference type="SMART" id="SM00327">
    <property type="entry name" value="VWA"/>
    <property type="match status" value="1"/>
</dbReference>
<gene>
    <name evidence="2" type="ORF">Pla52n_39070</name>
</gene>
<dbReference type="Gene3D" id="3.40.50.410">
    <property type="entry name" value="von Willebrand factor, type A domain"/>
    <property type="match status" value="1"/>
</dbReference>
<dbReference type="InterPro" id="IPR002881">
    <property type="entry name" value="DUF58"/>
</dbReference>
<feature type="domain" description="VWFA" evidence="1">
    <location>
        <begin position="87"/>
        <end position="269"/>
    </location>
</feature>
<dbReference type="RefSeq" id="WP_146521098.1">
    <property type="nucleotide sequence ID" value="NZ_CP151726.1"/>
</dbReference>
<evidence type="ECO:0000313" key="3">
    <source>
        <dbReference type="Proteomes" id="UP000320176"/>
    </source>
</evidence>
<dbReference type="Proteomes" id="UP000320176">
    <property type="component" value="Unassembled WGS sequence"/>
</dbReference>
<dbReference type="AlphaFoldDB" id="A0A5C6ATQ7"/>
<protein>
    <recommendedName>
        <fullName evidence="1">VWFA domain-containing protein</fullName>
    </recommendedName>
</protein>
<dbReference type="Pfam" id="PF01882">
    <property type="entry name" value="DUF58"/>
    <property type="match status" value="1"/>
</dbReference>
<keyword evidence="3" id="KW-1185">Reference proteome</keyword>